<name>A0A645IA44_9ZZZZ</name>
<comment type="caution">
    <text evidence="1">The sequence shown here is derived from an EMBL/GenBank/DDBJ whole genome shotgun (WGS) entry which is preliminary data.</text>
</comment>
<evidence type="ECO:0000313" key="1">
    <source>
        <dbReference type="EMBL" id="MPN47980.1"/>
    </source>
</evidence>
<reference evidence="1" key="1">
    <citation type="submission" date="2019-08" db="EMBL/GenBank/DDBJ databases">
        <authorList>
            <person name="Kucharzyk K."/>
            <person name="Murdoch R.W."/>
            <person name="Higgins S."/>
            <person name="Loffler F."/>
        </authorList>
    </citation>
    <scope>NUCLEOTIDE SEQUENCE</scope>
</reference>
<dbReference type="AlphaFoldDB" id="A0A645IA44"/>
<gene>
    <name evidence="1" type="ORF">SDC9_195584</name>
</gene>
<sequence length="159" mass="17976">MANLREIPLIKNKIAMALINNPVIVNLIKNHGDNEIPADELIFKNILPFLYTPDSSTDETTFICIECFPLQPKDSILDELQIDIILFSHKNTMEYNGASRIDLLRPEIDETINGNKNLGVGEAKLQKNTVYVSENKDYHGFTMSYTVSVISRKMCGVEN</sequence>
<accession>A0A645IA44</accession>
<organism evidence="1">
    <name type="scientific">bioreactor metagenome</name>
    <dbReference type="NCBI Taxonomy" id="1076179"/>
    <lineage>
        <taxon>unclassified sequences</taxon>
        <taxon>metagenomes</taxon>
        <taxon>ecological metagenomes</taxon>
    </lineage>
</organism>
<dbReference type="EMBL" id="VSSQ01109897">
    <property type="protein sequence ID" value="MPN47980.1"/>
    <property type="molecule type" value="Genomic_DNA"/>
</dbReference>
<proteinExistence type="predicted"/>
<protein>
    <submittedName>
        <fullName evidence="1">Uncharacterized protein</fullName>
    </submittedName>
</protein>